<evidence type="ECO:0000313" key="5">
    <source>
        <dbReference type="Proteomes" id="UP000501812"/>
    </source>
</evidence>
<sequence length="469" mass="51285">MKPDDGTEDLIHALLDGTIGKDDFARLEKVLLEDPEARRNYFALMSTDQMLVDNYELPDHLAMHSQLAAGMEPPRRARSWWIWGGTAAAIFIALLTALPLMLHREAPPVTVSGSADSYFLIDGVTVNEGNWGKKQRLEVRDGVVVAQLGPEITACIDGPASIYLDENGRDLDLRRGRVYFRVATGAPKFKVLAAGATIRHIGTEFGVRASEGGSCEVHVTEGIVEVDRGHQKGKWTLKAGDSASWLNRGNTRLDPVTVTDFRKDLPGETMVFEDDFSESPDTQLKGKRPDTGNPWEVKSEKQPTLVGGGKLDTSGGARILEAPFLPDGSPNHRQVVLMSFSTRQPSWIWDKQTRLGGIEKIALKAADGTLICSVQARASEGHRWRLRDEGRGLESDLTGVSALQENELTVRYDALAGKITLHAGTSTQSELIAEVPASMRAMPASLVIWNDDGGDLALKRLSVKIVDYP</sequence>
<reference evidence="4 5" key="1">
    <citation type="submission" date="2020-04" db="EMBL/GenBank/DDBJ databases">
        <title>Luteolibacter sp. G-1-1-1 isolated from soil.</title>
        <authorList>
            <person name="Dahal R.H."/>
        </authorList>
    </citation>
    <scope>NUCLEOTIDE SEQUENCE [LARGE SCALE GENOMIC DNA]</scope>
    <source>
        <strain evidence="4 5">G-1-1-1</strain>
    </source>
</reference>
<dbReference type="PANTHER" id="PTHR30273">
    <property type="entry name" value="PERIPLASMIC SIGNAL SENSOR AND SIGMA FACTOR ACTIVATOR FECR-RELATED"/>
    <property type="match status" value="1"/>
</dbReference>
<dbReference type="EMBL" id="CP051774">
    <property type="protein sequence ID" value="QJE95152.1"/>
    <property type="molecule type" value="Genomic_DNA"/>
</dbReference>
<evidence type="ECO:0000256" key="1">
    <source>
        <dbReference type="SAM" id="MobiDB-lite"/>
    </source>
</evidence>
<dbReference type="KEGG" id="luo:HHL09_04980"/>
<feature type="transmembrane region" description="Helical" evidence="2">
    <location>
        <begin position="80"/>
        <end position="102"/>
    </location>
</feature>
<protein>
    <recommendedName>
        <fullName evidence="3">FecR protein domain-containing protein</fullName>
    </recommendedName>
</protein>
<dbReference type="GO" id="GO:0016989">
    <property type="term" value="F:sigma factor antagonist activity"/>
    <property type="evidence" value="ECO:0007669"/>
    <property type="project" value="TreeGrafter"/>
</dbReference>
<name>A0A858REI4_9BACT</name>
<dbReference type="InterPro" id="IPR006860">
    <property type="entry name" value="FecR"/>
</dbReference>
<dbReference type="Proteomes" id="UP000501812">
    <property type="component" value="Chromosome"/>
</dbReference>
<evidence type="ECO:0000313" key="4">
    <source>
        <dbReference type="EMBL" id="QJE95152.1"/>
    </source>
</evidence>
<dbReference type="InterPro" id="IPR012373">
    <property type="entry name" value="Ferrdict_sens_TM"/>
</dbReference>
<keyword evidence="2" id="KW-0812">Transmembrane</keyword>
<dbReference type="Gene3D" id="2.60.120.1440">
    <property type="match status" value="1"/>
</dbReference>
<dbReference type="RefSeq" id="WP_169453373.1">
    <property type="nucleotide sequence ID" value="NZ_CP051774.1"/>
</dbReference>
<accession>A0A858REI4</accession>
<dbReference type="Pfam" id="PF04773">
    <property type="entry name" value="FecR"/>
    <property type="match status" value="1"/>
</dbReference>
<evidence type="ECO:0000259" key="3">
    <source>
        <dbReference type="Pfam" id="PF04773"/>
    </source>
</evidence>
<dbReference type="AlphaFoldDB" id="A0A858REI4"/>
<dbReference type="PANTHER" id="PTHR30273:SF2">
    <property type="entry name" value="PROTEIN FECR"/>
    <property type="match status" value="1"/>
</dbReference>
<keyword evidence="5" id="KW-1185">Reference proteome</keyword>
<feature type="domain" description="FecR protein" evidence="3">
    <location>
        <begin position="163"/>
        <end position="225"/>
    </location>
</feature>
<keyword evidence="2" id="KW-1133">Transmembrane helix</keyword>
<gene>
    <name evidence="4" type="ORF">HHL09_04980</name>
</gene>
<organism evidence="4 5">
    <name type="scientific">Luteolibacter luteus</name>
    <dbReference type="NCBI Taxonomy" id="2728835"/>
    <lineage>
        <taxon>Bacteria</taxon>
        <taxon>Pseudomonadati</taxon>
        <taxon>Verrucomicrobiota</taxon>
        <taxon>Verrucomicrobiia</taxon>
        <taxon>Verrucomicrobiales</taxon>
        <taxon>Verrucomicrobiaceae</taxon>
        <taxon>Luteolibacter</taxon>
    </lineage>
</organism>
<feature type="region of interest" description="Disordered" evidence="1">
    <location>
        <begin position="273"/>
        <end position="310"/>
    </location>
</feature>
<evidence type="ECO:0000256" key="2">
    <source>
        <dbReference type="SAM" id="Phobius"/>
    </source>
</evidence>
<keyword evidence="2" id="KW-0472">Membrane</keyword>
<proteinExistence type="predicted"/>